<keyword evidence="1" id="KW-0812">Transmembrane</keyword>
<sequence length="168" mass="18534">MLSFSRWVVSALLILNVLVGVPLLAVLGYSFVAEPKFLETLGRLNPGRDLDLLLLSARWILAIVAPVMLFAHILLRRLQAILQTVRDGEPFAPANAERLRLVAWCLLAIQFCDLGFGFAATTFDTVAGERTSGWSPGITGWVAVLLVFVLARVFREGSRLRDEAELTI</sequence>
<feature type="transmembrane region" description="Helical" evidence="1">
    <location>
        <begin position="7"/>
        <end position="32"/>
    </location>
</feature>
<evidence type="ECO:0000256" key="1">
    <source>
        <dbReference type="SAM" id="Phobius"/>
    </source>
</evidence>
<feature type="transmembrane region" description="Helical" evidence="1">
    <location>
        <begin position="52"/>
        <end position="75"/>
    </location>
</feature>
<keyword evidence="3" id="KW-1185">Reference proteome</keyword>
<evidence type="ECO:0000313" key="2">
    <source>
        <dbReference type="EMBL" id="UUR07859.1"/>
    </source>
</evidence>
<keyword evidence="1" id="KW-0472">Membrane</keyword>
<proteinExistence type="predicted"/>
<evidence type="ECO:0000313" key="3">
    <source>
        <dbReference type="Proteomes" id="UP000831921"/>
    </source>
</evidence>
<dbReference type="Proteomes" id="UP000831921">
    <property type="component" value="Chromosome"/>
</dbReference>
<accession>A0ABY5MV49</accession>
<organism evidence="2 3">
    <name type="scientific">Sphingomonas glaciei</name>
    <dbReference type="NCBI Taxonomy" id="2938948"/>
    <lineage>
        <taxon>Bacteria</taxon>
        <taxon>Pseudomonadati</taxon>
        <taxon>Pseudomonadota</taxon>
        <taxon>Alphaproteobacteria</taxon>
        <taxon>Sphingomonadales</taxon>
        <taxon>Sphingomonadaceae</taxon>
        <taxon>Sphingomonas</taxon>
    </lineage>
</organism>
<dbReference type="Pfam" id="PF11188">
    <property type="entry name" value="DUF2975"/>
    <property type="match status" value="1"/>
</dbReference>
<feature type="transmembrane region" description="Helical" evidence="1">
    <location>
        <begin position="133"/>
        <end position="154"/>
    </location>
</feature>
<dbReference type="InterPro" id="IPR021354">
    <property type="entry name" value="DUF2975"/>
</dbReference>
<feature type="transmembrane region" description="Helical" evidence="1">
    <location>
        <begin position="101"/>
        <end position="121"/>
    </location>
</feature>
<gene>
    <name evidence="2" type="ORF">M1K48_13145</name>
</gene>
<keyword evidence="1" id="KW-1133">Transmembrane helix</keyword>
<dbReference type="RefSeq" id="WP_249503646.1">
    <property type="nucleotide sequence ID" value="NZ_CP097253.1"/>
</dbReference>
<protein>
    <submittedName>
        <fullName evidence="2">DUF2975 domain-containing protein</fullName>
    </submittedName>
</protein>
<dbReference type="EMBL" id="CP097253">
    <property type="protein sequence ID" value="UUR07859.1"/>
    <property type="molecule type" value="Genomic_DNA"/>
</dbReference>
<name>A0ABY5MV49_9SPHN</name>
<reference evidence="2 3" key="1">
    <citation type="submission" date="2022-05" db="EMBL/GenBank/DDBJ databases">
        <title>S8-45 Sphingomonas ultraviolaceadurans.</title>
        <authorList>
            <person name="Liu Y."/>
        </authorList>
    </citation>
    <scope>NUCLEOTIDE SEQUENCE [LARGE SCALE GENOMIC DNA]</scope>
    <source>
        <strain evidence="2 3">S8-45</strain>
    </source>
</reference>